<dbReference type="Proteomes" id="UP000887226">
    <property type="component" value="Unassembled WGS sequence"/>
</dbReference>
<dbReference type="AlphaFoldDB" id="A0A9P8CEV7"/>
<dbReference type="Gene3D" id="3.40.605.10">
    <property type="entry name" value="Aldehyde Dehydrogenase, Chain A, domain 1"/>
    <property type="match status" value="1"/>
</dbReference>
<accession>A0A9P8CEV7</accession>
<comment type="similarity">
    <text evidence="1 5">Belongs to the aldehyde dehydrogenase family.</text>
</comment>
<protein>
    <recommendedName>
        <fullName evidence="5">Aldehyde dehydrogenase</fullName>
    </recommendedName>
</protein>
<feature type="active site" evidence="6">
    <location>
        <position position="258"/>
    </location>
</feature>
<dbReference type="PIRSF" id="PIRSF036492">
    <property type="entry name" value="ALDH"/>
    <property type="match status" value="1"/>
</dbReference>
<evidence type="ECO:0000256" key="4">
    <source>
        <dbReference type="ARBA" id="ARBA00023027"/>
    </source>
</evidence>
<dbReference type="InterPro" id="IPR016162">
    <property type="entry name" value="Ald_DH_N"/>
</dbReference>
<evidence type="ECO:0000256" key="1">
    <source>
        <dbReference type="ARBA" id="ARBA00009986"/>
    </source>
</evidence>
<dbReference type="FunFam" id="3.40.605.10:FF:000004">
    <property type="entry name" value="Aldehyde dehydrogenase"/>
    <property type="match status" value="1"/>
</dbReference>
<dbReference type="InterPro" id="IPR012394">
    <property type="entry name" value="Aldehyde_DH_NAD(P)"/>
</dbReference>
<dbReference type="InterPro" id="IPR016163">
    <property type="entry name" value="Ald_DH_C"/>
</dbReference>
<dbReference type="FunFam" id="3.40.309.10:FF:000025">
    <property type="entry name" value="Aldehyde dehydrogenase"/>
    <property type="match status" value="1"/>
</dbReference>
<feature type="domain" description="Aldehyde dehydrogenase" evidence="7">
    <location>
        <begin position="14"/>
        <end position="444"/>
    </location>
</feature>
<feature type="active site" evidence="6">
    <location>
        <position position="224"/>
    </location>
</feature>
<proteinExistence type="inferred from homology"/>
<keyword evidence="2" id="KW-0125">Carotenoid biosynthesis</keyword>
<name>A0A9P8CEV7_9HELO</name>
<evidence type="ECO:0000313" key="8">
    <source>
        <dbReference type="EMBL" id="KAG9242701.1"/>
    </source>
</evidence>
<dbReference type="GO" id="GO:0016117">
    <property type="term" value="P:carotenoid biosynthetic process"/>
    <property type="evidence" value="ECO:0007669"/>
    <property type="project" value="UniProtKB-KW"/>
</dbReference>
<dbReference type="InterPro" id="IPR016161">
    <property type="entry name" value="Ald_DH/histidinol_DH"/>
</dbReference>
<gene>
    <name evidence="8" type="ORF">BJ878DRAFT_157599</name>
</gene>
<dbReference type="SUPFAM" id="SSF53720">
    <property type="entry name" value="ALDH-like"/>
    <property type="match status" value="1"/>
</dbReference>
<dbReference type="Gene3D" id="3.40.309.10">
    <property type="entry name" value="Aldehyde Dehydrogenase, Chain A, domain 2"/>
    <property type="match status" value="1"/>
</dbReference>
<dbReference type="OrthoDB" id="440325at2759"/>
<evidence type="ECO:0000259" key="7">
    <source>
        <dbReference type="Pfam" id="PF00171"/>
    </source>
</evidence>
<evidence type="ECO:0000256" key="2">
    <source>
        <dbReference type="ARBA" id="ARBA00022746"/>
    </source>
</evidence>
<dbReference type="Pfam" id="PF00171">
    <property type="entry name" value="Aldedh"/>
    <property type="match status" value="1"/>
</dbReference>
<reference evidence="8" key="1">
    <citation type="journal article" date="2021" name="IMA Fungus">
        <title>Genomic characterization of three marine fungi, including Emericellopsis atlantica sp. nov. with signatures of a generalist lifestyle and marine biomass degradation.</title>
        <authorList>
            <person name="Hagestad O.C."/>
            <person name="Hou L."/>
            <person name="Andersen J.H."/>
            <person name="Hansen E.H."/>
            <person name="Altermark B."/>
            <person name="Li C."/>
            <person name="Kuhnert E."/>
            <person name="Cox R.J."/>
            <person name="Crous P.W."/>
            <person name="Spatafora J.W."/>
            <person name="Lail K."/>
            <person name="Amirebrahimi M."/>
            <person name="Lipzen A."/>
            <person name="Pangilinan J."/>
            <person name="Andreopoulos W."/>
            <person name="Hayes R.D."/>
            <person name="Ng V."/>
            <person name="Grigoriev I.V."/>
            <person name="Jackson S.A."/>
            <person name="Sutton T.D.S."/>
            <person name="Dobson A.D.W."/>
            <person name="Rama T."/>
        </authorList>
    </citation>
    <scope>NUCLEOTIDE SEQUENCE</scope>
    <source>
        <strain evidence="8">TRa3180A</strain>
    </source>
</reference>
<keyword evidence="3 5" id="KW-0560">Oxidoreductase</keyword>
<evidence type="ECO:0000256" key="3">
    <source>
        <dbReference type="ARBA" id="ARBA00023002"/>
    </source>
</evidence>
<dbReference type="EMBL" id="MU254046">
    <property type="protein sequence ID" value="KAG9242701.1"/>
    <property type="molecule type" value="Genomic_DNA"/>
</dbReference>
<dbReference type="PANTHER" id="PTHR43570:SF11">
    <property type="entry name" value="ALDEHYDE DEHYDROGENASE"/>
    <property type="match status" value="1"/>
</dbReference>
<keyword evidence="4" id="KW-0520">NAD</keyword>
<evidence type="ECO:0000256" key="5">
    <source>
        <dbReference type="PIRNR" id="PIRNR036492"/>
    </source>
</evidence>
<comment type="caution">
    <text evidence="8">The sequence shown here is derived from an EMBL/GenBank/DDBJ whole genome shotgun (WGS) entry which is preliminary data.</text>
</comment>
<evidence type="ECO:0000256" key="6">
    <source>
        <dbReference type="PIRSR" id="PIRSR036492-1"/>
    </source>
</evidence>
<keyword evidence="9" id="KW-1185">Reference proteome</keyword>
<dbReference type="GO" id="GO:0005737">
    <property type="term" value="C:cytoplasm"/>
    <property type="evidence" value="ECO:0007669"/>
    <property type="project" value="TreeGrafter"/>
</dbReference>
<sequence length="498" mass="55024">MASPTITPFQATAIDAIKPVIDTLTSTFKSQKTKKLEYRLTQLRKLYWGIKDNEGLLVEACKLDLGKPSFETFISEVDWIKNDIIFTTGKLKKWMKDEKPEDIPLANKLLSPRIRKEPLGTVLVIGAYNFPVQLSFGPMVGAIAAGCTCVLKPSEAAPNAAMVMKKIVDEYLDPKAYTVVNGAVPETSALLDQKWDKIFYTGGAQVGTIIAKKAAETLTPVALELGGRNPAIVTNKADPRLAARRLLWGKSHNAGQVCISQNYVMVERDVYPLFVAELKTAYKEFFPRGTKESPDFGTVVNNRHFHRIKKMLDDTNGEILLGGTTDESLNHIDLTIVKVKNASDSMIVDESFGPLMPILVVDSIEEAIRTANNVHSTPLGLYPFGDKKETDKILNEVTSGGATINDAFFHGSIPTLQFGGVGDSGQGAYRGKSSFDVFTHRRSVVKTPGWMEKLLDIRYPPYSTTKLAKFRQSSELKPNFDRNGNQIKGIKYWLGLVS</sequence>
<dbReference type="PANTHER" id="PTHR43570">
    <property type="entry name" value="ALDEHYDE DEHYDROGENASE"/>
    <property type="match status" value="1"/>
</dbReference>
<dbReference type="GO" id="GO:0006081">
    <property type="term" value="P:aldehyde metabolic process"/>
    <property type="evidence" value="ECO:0007669"/>
    <property type="project" value="InterPro"/>
</dbReference>
<dbReference type="CDD" id="cd07135">
    <property type="entry name" value="ALDH_F14-YMR110C"/>
    <property type="match status" value="1"/>
</dbReference>
<organism evidence="8 9">
    <name type="scientific">Calycina marina</name>
    <dbReference type="NCBI Taxonomy" id="1763456"/>
    <lineage>
        <taxon>Eukaryota</taxon>
        <taxon>Fungi</taxon>
        <taxon>Dikarya</taxon>
        <taxon>Ascomycota</taxon>
        <taxon>Pezizomycotina</taxon>
        <taxon>Leotiomycetes</taxon>
        <taxon>Helotiales</taxon>
        <taxon>Pezizellaceae</taxon>
        <taxon>Calycina</taxon>
    </lineage>
</organism>
<dbReference type="InterPro" id="IPR015590">
    <property type="entry name" value="Aldehyde_DH_dom"/>
</dbReference>
<evidence type="ECO:0000313" key="9">
    <source>
        <dbReference type="Proteomes" id="UP000887226"/>
    </source>
</evidence>
<dbReference type="GO" id="GO:0004029">
    <property type="term" value="F:aldehyde dehydrogenase (NAD+) activity"/>
    <property type="evidence" value="ECO:0007669"/>
    <property type="project" value="TreeGrafter"/>
</dbReference>